<evidence type="ECO:0000313" key="8">
    <source>
        <dbReference type="RefSeq" id="XP_032807955.1"/>
    </source>
</evidence>
<comment type="similarity">
    <text evidence="1">Belongs to the KXD1 family.</text>
</comment>
<evidence type="ECO:0000313" key="9">
    <source>
        <dbReference type="RefSeq" id="XP_032807964.1"/>
    </source>
</evidence>
<dbReference type="InterPro" id="IPR039843">
    <property type="entry name" value="KXD1-like"/>
</dbReference>
<dbReference type="GeneID" id="116941220"/>
<dbReference type="PANTHER" id="PTHR13511">
    <property type="entry name" value="KXDL MOTIF-CONTAINING PROTEIN 1"/>
    <property type="match status" value="1"/>
</dbReference>
<evidence type="ECO:0000313" key="6">
    <source>
        <dbReference type="RefSeq" id="XP_032807939.1"/>
    </source>
</evidence>
<evidence type="ECO:0000313" key="10">
    <source>
        <dbReference type="RefSeq" id="XP_032807975.1"/>
    </source>
</evidence>
<evidence type="ECO:0000313" key="11">
    <source>
        <dbReference type="RefSeq" id="XP_032807984.1"/>
    </source>
</evidence>
<keyword evidence="5" id="KW-1185">Reference proteome</keyword>
<proteinExistence type="inferred from homology"/>
<dbReference type="RefSeq" id="XP_032807955.1">
    <property type="nucleotide sequence ID" value="XM_032952064.1"/>
</dbReference>
<dbReference type="Pfam" id="PF10241">
    <property type="entry name" value="KxDL"/>
    <property type="match status" value="1"/>
</dbReference>
<accession>A0AAJ7SYQ7</accession>
<evidence type="ECO:0000313" key="7">
    <source>
        <dbReference type="RefSeq" id="XP_032807945.1"/>
    </source>
</evidence>
<feature type="domain" description="KxDL" evidence="4">
    <location>
        <begin position="13"/>
        <end position="97"/>
    </location>
</feature>
<dbReference type="RefSeq" id="XP_032807975.1">
    <property type="nucleotide sequence ID" value="XM_032952084.1"/>
</dbReference>
<dbReference type="AlphaFoldDB" id="A0AAJ7SYQ7"/>
<dbReference type="PANTHER" id="PTHR13511:SF0">
    <property type="entry name" value="KXDL MOTIF-CONTAINING PROTEIN 1"/>
    <property type="match status" value="1"/>
</dbReference>
<evidence type="ECO:0000313" key="5">
    <source>
        <dbReference type="Proteomes" id="UP001318040"/>
    </source>
</evidence>
<evidence type="ECO:0000259" key="4">
    <source>
        <dbReference type="Pfam" id="PF10241"/>
    </source>
</evidence>
<dbReference type="CTD" id="79036"/>
<dbReference type="GO" id="GO:0099078">
    <property type="term" value="C:BORC complex"/>
    <property type="evidence" value="ECO:0007669"/>
    <property type="project" value="TreeGrafter"/>
</dbReference>
<sequence length="134" mass="15172">MEGSAPDYVTAQLLGMVNQDDISAVVQAQRHMLDRFEKTNEMLLNFNELSSSRLASMTERFTQHTRTLADMRRDLDTVFRRIRTLRRKLEKQYPESFSRCHEAGAEEEREGRREAARGAAPSAGGARPPPPGPP</sequence>
<reference evidence="5" key="2">
    <citation type="submission" date="2025-05" db="UniProtKB">
        <authorList>
            <consortium name="RefSeq"/>
        </authorList>
    </citation>
    <scope>NUCLEOTIDE SEQUENCE [LARGE SCALE GENOMIC DNA]</scope>
    <source>
        <tissue evidence="7 8">Sperm</tissue>
    </source>
</reference>
<feature type="compositionally biased region" description="Low complexity" evidence="3">
    <location>
        <begin position="117"/>
        <end position="126"/>
    </location>
</feature>
<gene>
    <name evidence="6 7 8 9 10 11" type="primary">KXD1</name>
</gene>
<dbReference type="RefSeq" id="XP_032807945.1">
    <property type="nucleotide sequence ID" value="XM_032952054.1"/>
</dbReference>
<dbReference type="RefSeq" id="XP_032807964.1">
    <property type="nucleotide sequence ID" value="XM_032952073.1"/>
</dbReference>
<dbReference type="RefSeq" id="XP_032807939.1">
    <property type="nucleotide sequence ID" value="XM_032952048.1"/>
</dbReference>
<name>A0AAJ7SYQ7_PETMA</name>
<feature type="compositionally biased region" description="Basic and acidic residues" evidence="3">
    <location>
        <begin position="91"/>
        <end position="116"/>
    </location>
</feature>
<dbReference type="Proteomes" id="UP001318040">
    <property type="component" value="Chromosome 1"/>
</dbReference>
<evidence type="ECO:0000256" key="1">
    <source>
        <dbReference type="ARBA" id="ARBA00005913"/>
    </source>
</evidence>
<dbReference type="InterPro" id="IPR019371">
    <property type="entry name" value="KxDL_dom"/>
</dbReference>
<organism evidence="5 6">
    <name type="scientific">Petromyzon marinus</name>
    <name type="common">Sea lamprey</name>
    <dbReference type="NCBI Taxonomy" id="7757"/>
    <lineage>
        <taxon>Eukaryota</taxon>
        <taxon>Metazoa</taxon>
        <taxon>Chordata</taxon>
        <taxon>Craniata</taxon>
        <taxon>Vertebrata</taxon>
        <taxon>Cyclostomata</taxon>
        <taxon>Hyperoartia</taxon>
        <taxon>Petromyzontiformes</taxon>
        <taxon>Petromyzontidae</taxon>
        <taxon>Petromyzon</taxon>
    </lineage>
</organism>
<dbReference type="GO" id="GO:0032418">
    <property type="term" value="P:lysosome localization"/>
    <property type="evidence" value="ECO:0007669"/>
    <property type="project" value="TreeGrafter"/>
</dbReference>
<evidence type="ECO:0000256" key="2">
    <source>
        <dbReference type="ARBA" id="ARBA00014719"/>
    </source>
</evidence>
<dbReference type="RefSeq" id="XP_032807984.1">
    <property type="nucleotide sequence ID" value="XM_032952093.1"/>
</dbReference>
<evidence type="ECO:0000256" key="3">
    <source>
        <dbReference type="SAM" id="MobiDB-lite"/>
    </source>
</evidence>
<reference evidence="6 9" key="1">
    <citation type="submission" date="2025-04" db="UniProtKB">
        <authorList>
            <consortium name="RefSeq"/>
        </authorList>
    </citation>
    <scope>IDENTIFICATION</scope>
    <source>
        <tissue evidence="6 9">Sperm</tissue>
    </source>
</reference>
<feature type="region of interest" description="Disordered" evidence="3">
    <location>
        <begin position="91"/>
        <end position="134"/>
    </location>
</feature>
<protein>
    <recommendedName>
        <fullName evidence="2">KxDL motif-containing protein 1</fullName>
    </recommendedName>
</protein>